<dbReference type="EMBL" id="BJYF01000008">
    <property type="protein sequence ID" value="GEN59742.1"/>
    <property type="molecule type" value="Genomic_DNA"/>
</dbReference>
<evidence type="ECO:0000313" key="3">
    <source>
        <dbReference type="EMBL" id="GEN59742.1"/>
    </source>
</evidence>
<evidence type="ECO:0000256" key="1">
    <source>
        <dbReference type="HAMAP-Rule" id="MF_00676"/>
    </source>
</evidence>
<protein>
    <recommendedName>
        <fullName evidence="1">UPF0260 protein ANI02nite_16260</fullName>
    </recommendedName>
</protein>
<dbReference type="HAMAP" id="MF_00676">
    <property type="entry name" value="UPF0260"/>
    <property type="match status" value="1"/>
</dbReference>
<dbReference type="Proteomes" id="UP000321635">
    <property type="component" value="Unassembled WGS sequence"/>
</dbReference>
<dbReference type="AlphaFoldDB" id="A0A511X9Z0"/>
<proteinExistence type="inferred from homology"/>
<feature type="compositionally biased region" description="Low complexity" evidence="2">
    <location>
        <begin position="186"/>
        <end position="201"/>
    </location>
</feature>
<accession>A0A511X9Z0</accession>
<comment type="similarity">
    <text evidence="1">Belongs to the UPF0260 family.</text>
</comment>
<dbReference type="InterPro" id="IPR005358">
    <property type="entry name" value="Puta_zinc/iron-chelating_dom"/>
</dbReference>
<dbReference type="InterPro" id="IPR008228">
    <property type="entry name" value="UCP006173"/>
</dbReference>
<gene>
    <name evidence="3" type="ORF">ANI02nite_16260</name>
</gene>
<reference evidence="3 4" key="1">
    <citation type="submission" date="2019-07" db="EMBL/GenBank/DDBJ databases">
        <title>Whole genome shotgun sequence of Acetobacter nitrogenifigens NBRC 105050.</title>
        <authorList>
            <person name="Hosoyama A."/>
            <person name="Uohara A."/>
            <person name="Ohji S."/>
            <person name="Ichikawa N."/>
        </authorList>
    </citation>
    <scope>NUCLEOTIDE SEQUENCE [LARGE SCALE GENOMIC DNA]</scope>
    <source>
        <strain evidence="3 4">NBRC 105050</strain>
    </source>
</reference>
<feature type="region of interest" description="Disordered" evidence="2">
    <location>
        <begin position="179"/>
        <end position="201"/>
    </location>
</feature>
<sequence>MQADFGAPTGQSLLIKPKLFLLAFEKGYHTAMNKAPPFWIAKKLQDMTPDEWESLCDGCGRCCLHKLRDEDDESLHFTSVACRLLDLKTCQCTEYKTRRRKVPDCVTLTPDMLGDIDWLPPTCAYRLLADGSPLPQWHPLVSGRAESVAEAGVSASGRCISEREAVEFERYIVKWPGEDPTVGAQNGARGNQRNPNGRNRL</sequence>
<dbReference type="PANTHER" id="PTHR37421">
    <property type="entry name" value="UPF0260 PROTEIN YCGN"/>
    <property type="match status" value="1"/>
</dbReference>
<evidence type="ECO:0000313" key="4">
    <source>
        <dbReference type="Proteomes" id="UP000321635"/>
    </source>
</evidence>
<dbReference type="NCBIfam" id="NF003501">
    <property type="entry name" value="PRK05170.1-5"/>
    <property type="match status" value="1"/>
</dbReference>
<dbReference type="PANTHER" id="PTHR37421:SF1">
    <property type="entry name" value="UPF0260 PROTEIN YCGN"/>
    <property type="match status" value="1"/>
</dbReference>
<dbReference type="STRING" id="1120919.GCA_000429165_02198"/>
<comment type="caution">
    <text evidence="3">The sequence shown here is derived from an EMBL/GenBank/DDBJ whole genome shotgun (WGS) entry which is preliminary data.</text>
</comment>
<keyword evidence="4" id="KW-1185">Reference proteome</keyword>
<organism evidence="3 4">
    <name type="scientific">Acetobacter nitrogenifigens DSM 23921 = NBRC 105050</name>
    <dbReference type="NCBI Taxonomy" id="1120919"/>
    <lineage>
        <taxon>Bacteria</taxon>
        <taxon>Pseudomonadati</taxon>
        <taxon>Pseudomonadota</taxon>
        <taxon>Alphaproteobacteria</taxon>
        <taxon>Acetobacterales</taxon>
        <taxon>Acetobacteraceae</taxon>
        <taxon>Acetobacter</taxon>
    </lineage>
</organism>
<evidence type="ECO:0000256" key="2">
    <source>
        <dbReference type="SAM" id="MobiDB-lite"/>
    </source>
</evidence>
<dbReference type="NCBIfam" id="NF003507">
    <property type="entry name" value="PRK05170.2-5"/>
    <property type="match status" value="1"/>
</dbReference>
<dbReference type="Pfam" id="PF03692">
    <property type="entry name" value="CxxCxxCC"/>
    <property type="match status" value="1"/>
</dbReference>
<name>A0A511X9Z0_9PROT</name>